<dbReference type="Proteomes" id="UP001500994">
    <property type="component" value="Unassembled WGS sequence"/>
</dbReference>
<proteinExistence type="predicted"/>
<keyword evidence="2" id="KW-1185">Reference proteome</keyword>
<evidence type="ECO:0000313" key="1">
    <source>
        <dbReference type="EMBL" id="GAA2693796.1"/>
    </source>
</evidence>
<comment type="caution">
    <text evidence="1">The sequence shown here is derived from an EMBL/GenBank/DDBJ whole genome shotgun (WGS) entry which is preliminary data.</text>
</comment>
<organism evidence="1 2">
    <name type="scientific">Streptomyces lunalinharesii</name>
    <dbReference type="NCBI Taxonomy" id="333384"/>
    <lineage>
        <taxon>Bacteria</taxon>
        <taxon>Bacillati</taxon>
        <taxon>Actinomycetota</taxon>
        <taxon>Actinomycetes</taxon>
        <taxon>Kitasatosporales</taxon>
        <taxon>Streptomycetaceae</taxon>
        <taxon>Streptomyces</taxon>
    </lineage>
</organism>
<accession>A0ABN3T6L2</accession>
<evidence type="ECO:0000313" key="2">
    <source>
        <dbReference type="Proteomes" id="UP001500994"/>
    </source>
</evidence>
<sequence length="99" mass="10790">MIEGETDDPVVGIQRDLFEPGEDAESDPLVTAAADSGGRASRVGDRFVRAAETQELQELVEDDPVADTPAVAAERMVRVKIRPAGKQDRELVPERFCQP</sequence>
<gene>
    <name evidence="1" type="ORF">GCM10009864_80700</name>
</gene>
<protein>
    <submittedName>
        <fullName evidence="1">Uncharacterized protein</fullName>
    </submittedName>
</protein>
<name>A0ABN3T6L2_9ACTN</name>
<dbReference type="EMBL" id="BAAARK010000069">
    <property type="protein sequence ID" value="GAA2693796.1"/>
    <property type="molecule type" value="Genomic_DNA"/>
</dbReference>
<reference evidence="1 2" key="1">
    <citation type="journal article" date="2019" name="Int. J. Syst. Evol. Microbiol.">
        <title>The Global Catalogue of Microorganisms (GCM) 10K type strain sequencing project: providing services to taxonomists for standard genome sequencing and annotation.</title>
        <authorList>
            <consortium name="The Broad Institute Genomics Platform"/>
            <consortium name="The Broad Institute Genome Sequencing Center for Infectious Disease"/>
            <person name="Wu L."/>
            <person name="Ma J."/>
        </authorList>
    </citation>
    <scope>NUCLEOTIDE SEQUENCE [LARGE SCALE GENOMIC DNA]</scope>
    <source>
        <strain evidence="1 2">JCM 16374</strain>
    </source>
</reference>